<evidence type="ECO:0000313" key="1">
    <source>
        <dbReference type="EMBL" id="XAY06029.1"/>
    </source>
</evidence>
<organism evidence="1">
    <name type="scientific">Paraconexibacter sp. AEG42_29</name>
    <dbReference type="NCBI Taxonomy" id="2997339"/>
    <lineage>
        <taxon>Bacteria</taxon>
        <taxon>Bacillati</taxon>
        <taxon>Actinomycetota</taxon>
        <taxon>Thermoleophilia</taxon>
        <taxon>Solirubrobacterales</taxon>
        <taxon>Paraconexibacteraceae</taxon>
        <taxon>Paraconexibacter</taxon>
    </lineage>
</organism>
<name>A0AAU7AWN1_9ACTN</name>
<dbReference type="EMBL" id="CP114014">
    <property type="protein sequence ID" value="XAY06029.1"/>
    <property type="molecule type" value="Genomic_DNA"/>
</dbReference>
<dbReference type="AlphaFoldDB" id="A0AAU7AWN1"/>
<gene>
    <name evidence="1" type="ORF">DSM112329_02890</name>
</gene>
<reference evidence="1" key="1">
    <citation type="submission" date="2022-12" db="EMBL/GenBank/DDBJ databases">
        <title>Paraconexibacter alkalitolerans sp. nov. and Baekduia alba sp. nov., isolated from soil and emended description of the genera Paraconexibacter (Chun et al., 2020) and Baekduia (An et al., 2020).</title>
        <authorList>
            <person name="Vieira S."/>
            <person name="Huber K.J."/>
            <person name="Geppert A."/>
            <person name="Wolf J."/>
            <person name="Neumann-Schaal M."/>
            <person name="Muesken M."/>
            <person name="Overmann J."/>
        </authorList>
    </citation>
    <scope>NUCLEOTIDE SEQUENCE</scope>
    <source>
        <strain evidence="1">AEG42_29</strain>
    </source>
</reference>
<protein>
    <submittedName>
        <fullName evidence="1">Uncharacterized protein</fullName>
    </submittedName>
</protein>
<dbReference type="KEGG" id="parq:DSM112329_02890"/>
<sequence length="104" mass="11198">MFANGDVAWLNEHADAAINAIADAQRLIVGLDARTMFSDGGYTETPISAWTEAPNEGSDDAIERARGEALDALLLAKSEGTHVLLNWLKERDAIRADGCGEDVR</sequence>
<proteinExistence type="predicted"/>
<accession>A0AAU7AWN1</accession>